<proteinExistence type="predicted"/>
<organism evidence="6 7">
    <name type="scientific">Pagothenia borchgrevinki</name>
    <name type="common">Bald rockcod</name>
    <name type="synonym">Trematomus borchgrevinki</name>
    <dbReference type="NCBI Taxonomy" id="8213"/>
    <lineage>
        <taxon>Eukaryota</taxon>
        <taxon>Metazoa</taxon>
        <taxon>Chordata</taxon>
        <taxon>Craniata</taxon>
        <taxon>Vertebrata</taxon>
        <taxon>Euteleostomi</taxon>
        <taxon>Actinopterygii</taxon>
        <taxon>Neopterygii</taxon>
        <taxon>Teleostei</taxon>
        <taxon>Neoteleostei</taxon>
        <taxon>Acanthomorphata</taxon>
        <taxon>Eupercaria</taxon>
        <taxon>Perciformes</taxon>
        <taxon>Notothenioidei</taxon>
        <taxon>Nototheniidae</taxon>
        <taxon>Pagothenia</taxon>
    </lineage>
</organism>
<dbReference type="InterPro" id="IPR003656">
    <property type="entry name" value="Znf_BED"/>
</dbReference>
<feature type="region of interest" description="Disordered" evidence="4">
    <location>
        <begin position="69"/>
        <end position="90"/>
    </location>
</feature>
<evidence type="ECO:0000256" key="3">
    <source>
        <dbReference type="ARBA" id="ARBA00022833"/>
    </source>
</evidence>
<keyword evidence="3" id="KW-0862">Zinc</keyword>
<dbReference type="Pfam" id="PF02892">
    <property type="entry name" value="zf-BED"/>
    <property type="match status" value="1"/>
</dbReference>
<reference evidence="6 7" key="1">
    <citation type="journal article" date="2022" name="G3 (Bethesda)">
        <title>Evaluating Illumina-, Nanopore-, and PacBio-based genome assembly strategies with the bald notothen, Trematomus borchgrevinki.</title>
        <authorList>
            <person name="Rayamajhi N."/>
            <person name="Cheng C.C."/>
            <person name="Catchen J.M."/>
        </authorList>
    </citation>
    <scope>NUCLEOTIDE SEQUENCE [LARGE SCALE GENOMIC DNA]</scope>
    <source>
        <strain evidence="6">AGRC-2024</strain>
    </source>
</reference>
<feature type="domain" description="BED-type" evidence="5">
    <location>
        <begin position="16"/>
        <end position="58"/>
    </location>
</feature>
<evidence type="ECO:0000259" key="5">
    <source>
        <dbReference type="Pfam" id="PF02892"/>
    </source>
</evidence>
<protein>
    <recommendedName>
        <fullName evidence="5">BED-type domain-containing protein</fullName>
    </recommendedName>
</protein>
<gene>
    <name evidence="6" type="ORF">OYC64_012039</name>
</gene>
<sequence length="151" mass="17088">MAESAITFEGWRYAHYFEFVRRIDRNVTVRCKLCPGQKLLSTAVNTTSNLNKHLQRTHAKVKLIAKDPRTQSEDVVSAPPPTPKRHKLEFGGPVTKAEMDRLVASFIVEVMLPICTVESPSHRSEIYCPYTDSRRQPWSELSGSVLCDNGN</sequence>
<keyword evidence="7" id="KW-1185">Reference proteome</keyword>
<dbReference type="EMBL" id="JBIYXZ010002081">
    <property type="protein sequence ID" value="KAL3049896.1"/>
    <property type="molecule type" value="Genomic_DNA"/>
</dbReference>
<evidence type="ECO:0000256" key="1">
    <source>
        <dbReference type="ARBA" id="ARBA00022723"/>
    </source>
</evidence>
<keyword evidence="2" id="KW-0863">Zinc-finger</keyword>
<evidence type="ECO:0000313" key="6">
    <source>
        <dbReference type="EMBL" id="KAL3049896.1"/>
    </source>
</evidence>
<dbReference type="Proteomes" id="UP001619887">
    <property type="component" value="Unassembled WGS sequence"/>
</dbReference>
<evidence type="ECO:0000256" key="2">
    <source>
        <dbReference type="ARBA" id="ARBA00022771"/>
    </source>
</evidence>
<name>A0ABD2G7D0_PAGBO</name>
<accession>A0ABD2G7D0</accession>
<evidence type="ECO:0000256" key="4">
    <source>
        <dbReference type="SAM" id="MobiDB-lite"/>
    </source>
</evidence>
<comment type="caution">
    <text evidence="6">The sequence shown here is derived from an EMBL/GenBank/DDBJ whole genome shotgun (WGS) entry which is preliminary data.</text>
</comment>
<keyword evidence="1" id="KW-0479">Metal-binding</keyword>
<dbReference type="GO" id="GO:0008270">
    <property type="term" value="F:zinc ion binding"/>
    <property type="evidence" value="ECO:0007669"/>
    <property type="project" value="UniProtKB-KW"/>
</dbReference>
<evidence type="ECO:0000313" key="7">
    <source>
        <dbReference type="Proteomes" id="UP001619887"/>
    </source>
</evidence>
<dbReference type="AlphaFoldDB" id="A0ABD2G7D0"/>
<reference evidence="6 7" key="2">
    <citation type="journal article" date="2024" name="G3 (Bethesda)">
        <title>The genome of the cryopelagic Antarctic bald notothen, Trematomus borchgrevinki.</title>
        <authorList>
            <person name="Rayamajhi N."/>
            <person name="Rivera-Colon A.G."/>
            <person name="Minhas B.F."/>
            <person name="Cheng C.C."/>
            <person name="Catchen J.M."/>
        </authorList>
    </citation>
    <scope>NUCLEOTIDE SEQUENCE [LARGE SCALE GENOMIC DNA]</scope>
    <source>
        <strain evidence="6">AGRC-2024</strain>
    </source>
</reference>